<dbReference type="InterPro" id="IPR023210">
    <property type="entry name" value="NADP_OxRdtase_dom"/>
</dbReference>
<dbReference type="SUPFAM" id="SSF51430">
    <property type="entry name" value="NAD(P)-linked oxidoreductase"/>
    <property type="match status" value="1"/>
</dbReference>
<dbReference type="Proteomes" id="UP001589833">
    <property type="component" value="Unassembled WGS sequence"/>
</dbReference>
<accession>A0ABV6NEZ5</accession>
<organism evidence="3 4">
    <name type="scientific">Halalkalibacter alkalisediminis</name>
    <dbReference type="NCBI Taxonomy" id="935616"/>
    <lineage>
        <taxon>Bacteria</taxon>
        <taxon>Bacillati</taxon>
        <taxon>Bacillota</taxon>
        <taxon>Bacilli</taxon>
        <taxon>Bacillales</taxon>
        <taxon>Bacillaceae</taxon>
        <taxon>Halalkalibacter</taxon>
    </lineage>
</organism>
<dbReference type="EC" id="1.1.1.-" evidence="3"/>
<dbReference type="InterPro" id="IPR036812">
    <property type="entry name" value="NAD(P)_OxRdtase_dom_sf"/>
</dbReference>
<protein>
    <submittedName>
        <fullName evidence="3">Aldo/keto reductase</fullName>
        <ecNumber evidence="3">1.1.1.-</ecNumber>
    </submittedName>
</protein>
<dbReference type="Gene3D" id="3.20.20.100">
    <property type="entry name" value="NADP-dependent oxidoreductase domain"/>
    <property type="match status" value="1"/>
</dbReference>
<dbReference type="InterPro" id="IPR020471">
    <property type="entry name" value="AKR"/>
</dbReference>
<dbReference type="Pfam" id="PF00248">
    <property type="entry name" value="Aldo_ket_red"/>
    <property type="match status" value="1"/>
</dbReference>
<proteinExistence type="predicted"/>
<comment type="caution">
    <text evidence="3">The sequence shown here is derived from an EMBL/GenBank/DDBJ whole genome shotgun (WGS) entry which is preliminary data.</text>
</comment>
<name>A0ABV6NEZ5_9BACI</name>
<sequence>MKYRKLGKTDLHVSAVGIGTWQFGGEWGKEFTQKEVDEILEKAKEMGINLIDTAECYGDHLSESLIGQYLALGKREDWLVATKFGHHFHENFTRTSHWSAKEVVKQLDDSLKALQTEYVDLYQFHSGSDEEFKNDDLWTALDKQIEAGKVRHLGVSIGSNDNLLQTGLASEVNAQVIQVVYNRLDRKPEERVFPSCEKQELGVLARVPLASGFLSGKYKPGVVFESNDVRHRQEEQEVAKQLKLVEEIQRHEVPEGVNMAEWALAWCLRHPAVTSVIPGCKDVKQVELNARAATLVTDKHPQAVAL</sequence>
<keyword evidence="1 3" id="KW-0560">Oxidoreductase</keyword>
<evidence type="ECO:0000259" key="2">
    <source>
        <dbReference type="Pfam" id="PF00248"/>
    </source>
</evidence>
<dbReference type="GO" id="GO:0016491">
    <property type="term" value="F:oxidoreductase activity"/>
    <property type="evidence" value="ECO:0007669"/>
    <property type="project" value="UniProtKB-KW"/>
</dbReference>
<gene>
    <name evidence="3" type="ORF">ACFFH4_09725</name>
</gene>
<dbReference type="PRINTS" id="PR00069">
    <property type="entry name" value="ALDKETRDTASE"/>
</dbReference>
<evidence type="ECO:0000313" key="4">
    <source>
        <dbReference type="Proteomes" id="UP001589833"/>
    </source>
</evidence>
<evidence type="ECO:0000313" key="3">
    <source>
        <dbReference type="EMBL" id="MFC0559325.1"/>
    </source>
</evidence>
<dbReference type="CDD" id="cd19086">
    <property type="entry name" value="AKR_AKR11C1"/>
    <property type="match status" value="1"/>
</dbReference>
<dbReference type="PANTHER" id="PTHR43364">
    <property type="entry name" value="NADH-SPECIFIC METHYLGLYOXAL REDUCTASE-RELATED"/>
    <property type="match status" value="1"/>
</dbReference>
<dbReference type="EMBL" id="JBHLTR010000013">
    <property type="protein sequence ID" value="MFC0559325.1"/>
    <property type="molecule type" value="Genomic_DNA"/>
</dbReference>
<dbReference type="PANTHER" id="PTHR43364:SF4">
    <property type="entry name" value="NAD(P)-LINKED OXIDOREDUCTASE SUPERFAMILY PROTEIN"/>
    <property type="match status" value="1"/>
</dbReference>
<reference evidence="3 4" key="1">
    <citation type="submission" date="2024-09" db="EMBL/GenBank/DDBJ databases">
        <authorList>
            <person name="Sun Q."/>
            <person name="Mori K."/>
        </authorList>
    </citation>
    <scope>NUCLEOTIDE SEQUENCE [LARGE SCALE GENOMIC DNA]</scope>
    <source>
        <strain evidence="3 4">NCAIM B.02301</strain>
    </source>
</reference>
<evidence type="ECO:0000256" key="1">
    <source>
        <dbReference type="ARBA" id="ARBA00023002"/>
    </source>
</evidence>
<dbReference type="InterPro" id="IPR050523">
    <property type="entry name" value="AKR_Detox_Biosynth"/>
</dbReference>
<dbReference type="RefSeq" id="WP_273841814.1">
    <property type="nucleotide sequence ID" value="NZ_JAQQWT010000004.1"/>
</dbReference>
<keyword evidence="4" id="KW-1185">Reference proteome</keyword>
<feature type="domain" description="NADP-dependent oxidoreductase" evidence="2">
    <location>
        <begin position="16"/>
        <end position="298"/>
    </location>
</feature>